<keyword evidence="1" id="KW-0677">Repeat</keyword>
<dbReference type="PROSITE" id="PS50837">
    <property type="entry name" value="NACHT"/>
    <property type="match status" value="1"/>
</dbReference>
<dbReference type="InterPro" id="IPR056884">
    <property type="entry name" value="NPHP3-like_N"/>
</dbReference>
<dbReference type="PANTHER" id="PTHR10039:SF17">
    <property type="entry name" value="FUNGAL STAND N-TERMINAL GOODBYE DOMAIN-CONTAINING PROTEIN-RELATED"/>
    <property type="match status" value="1"/>
</dbReference>
<dbReference type="Gene3D" id="1.25.40.10">
    <property type="entry name" value="Tetratricopeptide repeat domain"/>
    <property type="match status" value="1"/>
</dbReference>
<dbReference type="Pfam" id="PF24883">
    <property type="entry name" value="NPHP3_N"/>
    <property type="match status" value="1"/>
</dbReference>
<feature type="domain" description="NACHT" evidence="3">
    <location>
        <begin position="299"/>
        <end position="455"/>
    </location>
</feature>
<dbReference type="Pfam" id="PF17109">
    <property type="entry name" value="Goodbye"/>
    <property type="match status" value="1"/>
</dbReference>
<keyword evidence="5" id="KW-1185">Reference proteome</keyword>
<dbReference type="InterPro" id="IPR031350">
    <property type="entry name" value="Goodbye_dom"/>
</dbReference>
<accession>A0A2C5XJ60</accession>
<feature type="region of interest" description="Disordered" evidence="2">
    <location>
        <begin position="1492"/>
        <end position="1523"/>
    </location>
</feature>
<sequence>MKPTPLLSEGPEVREDMEKLFQSLIAEAHNKYIQTAEKGKSVSFLDPSMRSISDLVVAIDRQNDKFQAFREQKRGIIDVVTTILQPVDQLGQAFGGLAEQAFAPSLAIFTAVRLIVGAADGVSQTYDAIVDMFQRLQSFTTRLHFYSREEMSPQLRAKCVEIMAVLFEVMLVALTEINRGRVNAYLRRLVGKGSPVQAIIDKLDNVVEDEAGLVMAETLAEIKRTIAVQQHIEAELQKLNDDSRDRSMLSNRIKIKEIIHPSVYSEDRFRYLEKSRTPGTGDWLVQDSSFQAWFKGETQILWLSGSPGTGKSYIAARVISWINEQLFKLEESSMDSLAYFFFRDNRPETRSVHQAIRDISHQLAEDDDLYSKTLLYNILSEDDIKTIPSAFTQLLKQPILDDTRKRTVYLILDGIDEAEPSELKILLGMLQDMASLPLGSMGNPVSFQVMITGRPTLQDMVAVLGEADGVGLSHIVITTERSSGDVKMFINEEVKRLRILKRTEESTKQKIAGLLNDKVGGLFILAQFMLADINNSTHMSSIFESVQRYPQKAEDMLRQTISRLQDSLNAAQINDLNEILIWVTCAQETLKLSEIIAIFELRFGAPPLTLEETLRGPYSCFFALIREDGLTTADLVKQLEGNNSTKSPVPAPDTTKISIEDRNASYNFDYIAQPNFQFDSNTRKTNLAFFHASITEFFRTGCVPQATADGKPGIGFHLTEASLHILKTCLQVLVTPKTVAVPEKKTKVIIGANLWRYASWYWQEHLVAVNRGQVNASDKQEIGCCLYKLLTERDVVLGWTQEEESLKLFTDANMACITEWMSDPEVTCGLPPEAQAWTRQVVKEPGGLVEKIGRLYASAWLDPSFDKYVPTLLCLQIVHSVAYIQEGQSWTDLDIDWSHISPHDRIQKALDWAKDINKSGHWYRRVGSTYVSFKLAREAENFYKTAIIMDGNMVDTVGRMGYCRFIEKDYDKALIFSLSCEVLEESSGKNYFPVVRSQDASYRVWRRYSNQLQIADCYRHLKRIDQALQYYKKAINNSYNRQGFEPEAAYLSALGKNNKHAHIMVLIKWMNRHSGLDKIVTWTRLQDFLVAQAALGTLSEWTIPRSACISGDVAFMANAFHKAIRLAIKQQDPAKELYLRLALGMLRYYSREYEKAISIHVDILGIGSHLRGSLLVRRMHLMSLRSLALVYKQLAVSEACDPTSLQTSQWVRELDDLQGHLRRHQHKDMPQRLVGLDVNDAVLFRGLLYRLAGQMDEAKRLIASIIDESLAILEDDEPANDAYALDNIARALVAIGDTENARALYQSMRKPASERLGMAMVADSVNASMASVTATTRPVAGSKPPIKTNPLTQPLLPYSCITPRVCAQCLNIIGHDPDLAVCTHCLDIYCVDCLETIIKPNNRLRALEKVVGRGSKKLRLELIDGDIGHKHTEGQMSLQASRVIVCGPDHEWFLVPAMTTKLRRGEIILADGRVESIELWKEKLRQEYLVPEVAQKDNGEDTEEEEVGEEEEEEKAEEIIPLL</sequence>
<evidence type="ECO:0000256" key="1">
    <source>
        <dbReference type="ARBA" id="ARBA00022737"/>
    </source>
</evidence>
<dbReference type="InterPro" id="IPR019734">
    <property type="entry name" value="TPR_rpt"/>
</dbReference>
<evidence type="ECO:0000256" key="2">
    <source>
        <dbReference type="SAM" id="MobiDB-lite"/>
    </source>
</evidence>
<dbReference type="Gene3D" id="3.40.50.300">
    <property type="entry name" value="P-loop containing nucleotide triphosphate hydrolases"/>
    <property type="match status" value="1"/>
</dbReference>
<organism evidence="4 5">
    <name type="scientific">Ceratocystis fimbriata CBS 114723</name>
    <dbReference type="NCBI Taxonomy" id="1035309"/>
    <lineage>
        <taxon>Eukaryota</taxon>
        <taxon>Fungi</taxon>
        <taxon>Dikarya</taxon>
        <taxon>Ascomycota</taxon>
        <taxon>Pezizomycotina</taxon>
        <taxon>Sordariomycetes</taxon>
        <taxon>Hypocreomycetidae</taxon>
        <taxon>Microascales</taxon>
        <taxon>Ceratocystidaceae</taxon>
        <taxon>Ceratocystis</taxon>
    </lineage>
</organism>
<dbReference type="PANTHER" id="PTHR10039">
    <property type="entry name" value="AMELOGENIN"/>
    <property type="match status" value="1"/>
</dbReference>
<dbReference type="SUPFAM" id="SSF52540">
    <property type="entry name" value="P-loop containing nucleoside triphosphate hydrolases"/>
    <property type="match status" value="1"/>
</dbReference>
<dbReference type="EMBL" id="APWK03000001">
    <property type="protein sequence ID" value="PHH56235.1"/>
    <property type="molecule type" value="Genomic_DNA"/>
</dbReference>
<proteinExistence type="predicted"/>
<dbReference type="InterPro" id="IPR011990">
    <property type="entry name" value="TPR-like_helical_dom_sf"/>
</dbReference>
<evidence type="ECO:0000313" key="4">
    <source>
        <dbReference type="EMBL" id="PHH56235.1"/>
    </source>
</evidence>
<evidence type="ECO:0000313" key="5">
    <source>
        <dbReference type="Proteomes" id="UP000222788"/>
    </source>
</evidence>
<dbReference type="SUPFAM" id="SSF48452">
    <property type="entry name" value="TPR-like"/>
    <property type="match status" value="1"/>
</dbReference>
<dbReference type="InterPro" id="IPR007111">
    <property type="entry name" value="NACHT_NTPase"/>
</dbReference>
<reference evidence="4 5" key="2">
    <citation type="journal article" date="2013" name="IMA Fungus">
        <title>IMA Genome-F 1: Ceratocystis fimbriata: Draft nuclear genome sequence for the plant pathogen, Ceratocystis fimbriata.</title>
        <authorList>
            <person name="Wilken P.M."/>
            <person name="Steenkamp E.T."/>
            <person name="Wingfield M.J."/>
            <person name="de Beer Z.W."/>
            <person name="Wingfield B.D."/>
        </authorList>
    </citation>
    <scope>NUCLEOTIDE SEQUENCE [LARGE SCALE GENOMIC DNA]</scope>
    <source>
        <strain evidence="4 5">CBS 114723</strain>
    </source>
</reference>
<gene>
    <name evidence="4" type="ORF">CFIMG_007206RA00001</name>
</gene>
<evidence type="ECO:0000259" key="3">
    <source>
        <dbReference type="PROSITE" id="PS50837"/>
    </source>
</evidence>
<comment type="caution">
    <text evidence="4">The sequence shown here is derived from an EMBL/GenBank/DDBJ whole genome shotgun (WGS) entry which is preliminary data.</text>
</comment>
<reference evidence="4 5" key="1">
    <citation type="journal article" date="2013" name="Fungal Biol.">
        <title>Analysis of microsatellite markers in the genome of the plant pathogen Ceratocystis fimbriata.</title>
        <authorList>
            <person name="Simpson M.C."/>
            <person name="Wilken P.M."/>
            <person name="Coetzee M.P."/>
            <person name="Wingfield M.J."/>
            <person name="Wingfield B.D."/>
        </authorList>
    </citation>
    <scope>NUCLEOTIDE SEQUENCE [LARGE SCALE GENOMIC DNA]</scope>
    <source>
        <strain evidence="4 5">CBS 114723</strain>
    </source>
</reference>
<dbReference type="Pfam" id="PF13174">
    <property type="entry name" value="TPR_6"/>
    <property type="match status" value="1"/>
</dbReference>
<protein>
    <recommendedName>
        <fullName evidence="3">NACHT domain-containing protein</fullName>
    </recommendedName>
</protein>
<dbReference type="Proteomes" id="UP000222788">
    <property type="component" value="Unassembled WGS sequence"/>
</dbReference>
<dbReference type="OrthoDB" id="448455at2759"/>
<name>A0A2C5XJ60_9PEZI</name>
<feature type="compositionally biased region" description="Acidic residues" evidence="2">
    <location>
        <begin position="1500"/>
        <end position="1516"/>
    </location>
</feature>
<dbReference type="InterPro" id="IPR027417">
    <property type="entry name" value="P-loop_NTPase"/>
</dbReference>